<protein>
    <recommendedName>
        <fullName evidence="5">Bacterial Ig-like domain-containing protein</fullName>
    </recommendedName>
</protein>
<evidence type="ECO:0000256" key="1">
    <source>
        <dbReference type="SAM" id="Phobius"/>
    </source>
</evidence>
<keyword evidence="1" id="KW-0472">Membrane</keyword>
<evidence type="ECO:0000256" key="2">
    <source>
        <dbReference type="SAM" id="SignalP"/>
    </source>
</evidence>
<feature type="signal peptide" evidence="2">
    <location>
        <begin position="1"/>
        <end position="25"/>
    </location>
</feature>
<gene>
    <name evidence="3" type="ORF">A2Y82_02705</name>
</gene>
<sequence>MKNIFKILFLFLSIGLLFYANSASAVSSLSNVNLSIQPQTASSLATWKISFTIPETTTLGHIMVSLGGFQPNLSTAEFFVSGLPSGIPQVGKSNPNCVSNCDDIRYYYQEPVEIKKDTRITFTLSNVKNSDKVGPTGLSFINVYSSKYPQTILAYGSGELLVDIAQADLDADENLIPASATSDSEESDMRTTIQKVLLDELFFKEGAKTTRLDKIKDATKVQDFTLDMLGKVKVNFLGTIDLSSKEAINFIASLKDYVTIDFLSFEVKKEFMDYFKVPLQLTFYKVPYAWDADILKDGKDILAKDQVENYHYTTIDGVTQISFIIKEAGSYKLIPKFELTITDNQEIKNKTNPVTFYGRVSDLQAQIKLSLNGKEIKDYQPEINKDTGEFSFALDLLEGPNMIQAQAKSEYGDLPQITKIVQFKPIEITKPPQEEKFSIINIIAISLAVLAVILIYILSRIARKRKR</sequence>
<feature type="chain" id="PRO_5009581350" description="Bacterial Ig-like domain-containing protein" evidence="2">
    <location>
        <begin position="26"/>
        <end position="467"/>
    </location>
</feature>
<feature type="transmembrane region" description="Helical" evidence="1">
    <location>
        <begin position="437"/>
        <end position="458"/>
    </location>
</feature>
<evidence type="ECO:0000313" key="3">
    <source>
        <dbReference type="EMBL" id="OGY41763.1"/>
    </source>
</evidence>
<dbReference type="Gene3D" id="2.60.40.10">
    <property type="entry name" value="Immunoglobulins"/>
    <property type="match status" value="1"/>
</dbReference>
<reference evidence="3 4" key="1">
    <citation type="journal article" date="2016" name="Nat. Commun.">
        <title>Thousands of microbial genomes shed light on interconnected biogeochemical processes in an aquifer system.</title>
        <authorList>
            <person name="Anantharaman K."/>
            <person name="Brown C.T."/>
            <person name="Hug L.A."/>
            <person name="Sharon I."/>
            <person name="Castelle C.J."/>
            <person name="Probst A.J."/>
            <person name="Thomas B.C."/>
            <person name="Singh A."/>
            <person name="Wilkins M.J."/>
            <person name="Karaoz U."/>
            <person name="Brodie E.L."/>
            <person name="Williams K.H."/>
            <person name="Hubbard S.S."/>
            <person name="Banfield J.F."/>
        </authorList>
    </citation>
    <scope>NUCLEOTIDE SEQUENCE [LARGE SCALE GENOMIC DNA]</scope>
</reference>
<keyword evidence="1" id="KW-1133">Transmembrane helix</keyword>
<proteinExistence type="predicted"/>
<keyword evidence="2" id="KW-0732">Signal</keyword>
<dbReference type="Proteomes" id="UP000176498">
    <property type="component" value="Unassembled WGS sequence"/>
</dbReference>
<comment type="caution">
    <text evidence="3">The sequence shown here is derived from an EMBL/GenBank/DDBJ whole genome shotgun (WGS) entry which is preliminary data.</text>
</comment>
<name>A0A1G1XNT2_9BACT</name>
<organism evidence="3 4">
    <name type="scientific">Candidatus Buchananbacteria bacterium RBG_13_36_9</name>
    <dbReference type="NCBI Taxonomy" id="1797530"/>
    <lineage>
        <taxon>Bacteria</taxon>
        <taxon>Candidatus Buchananiibacteriota</taxon>
    </lineage>
</organism>
<evidence type="ECO:0000313" key="4">
    <source>
        <dbReference type="Proteomes" id="UP000176498"/>
    </source>
</evidence>
<dbReference type="EMBL" id="MHHZ01000014">
    <property type="protein sequence ID" value="OGY41763.1"/>
    <property type="molecule type" value="Genomic_DNA"/>
</dbReference>
<dbReference type="InterPro" id="IPR013783">
    <property type="entry name" value="Ig-like_fold"/>
</dbReference>
<accession>A0A1G1XNT2</accession>
<evidence type="ECO:0008006" key="5">
    <source>
        <dbReference type="Google" id="ProtNLM"/>
    </source>
</evidence>
<dbReference type="AlphaFoldDB" id="A0A1G1XNT2"/>
<keyword evidence="1" id="KW-0812">Transmembrane</keyword>